<dbReference type="InterPro" id="IPR035994">
    <property type="entry name" value="Nucleoside_phosphorylase_sf"/>
</dbReference>
<name>A0A1F4TMQ0_UNCSA</name>
<dbReference type="GO" id="GO:0009116">
    <property type="term" value="P:nucleoside metabolic process"/>
    <property type="evidence" value="ECO:0007669"/>
    <property type="project" value="InterPro"/>
</dbReference>
<gene>
    <name evidence="1" type="ORF">A2462_01430</name>
</gene>
<organism evidence="1 2">
    <name type="scientific">candidate division WOR-1 bacterium RIFOXYC2_FULL_41_25</name>
    <dbReference type="NCBI Taxonomy" id="1802586"/>
    <lineage>
        <taxon>Bacteria</taxon>
        <taxon>Bacillati</taxon>
        <taxon>Saganbacteria</taxon>
    </lineage>
</organism>
<reference evidence="1 2" key="1">
    <citation type="journal article" date="2016" name="Nat. Commun.">
        <title>Thousands of microbial genomes shed light on interconnected biogeochemical processes in an aquifer system.</title>
        <authorList>
            <person name="Anantharaman K."/>
            <person name="Brown C.T."/>
            <person name="Hug L.A."/>
            <person name="Sharon I."/>
            <person name="Castelle C.J."/>
            <person name="Probst A.J."/>
            <person name="Thomas B.C."/>
            <person name="Singh A."/>
            <person name="Wilkins M.J."/>
            <person name="Karaoz U."/>
            <person name="Brodie E.L."/>
            <person name="Williams K.H."/>
            <person name="Hubbard S.S."/>
            <person name="Banfield J.F."/>
        </authorList>
    </citation>
    <scope>NUCLEOTIDE SEQUENCE [LARGE SCALE GENOMIC DNA]</scope>
</reference>
<dbReference type="AlphaFoldDB" id="A0A1F4TMQ0"/>
<evidence type="ECO:0008006" key="3">
    <source>
        <dbReference type="Google" id="ProtNLM"/>
    </source>
</evidence>
<protein>
    <recommendedName>
        <fullName evidence="3">Nucleoside phosphorylase domain-containing protein</fullName>
    </recommendedName>
</protein>
<comment type="caution">
    <text evidence="1">The sequence shown here is derived from an EMBL/GenBank/DDBJ whole genome shotgun (WGS) entry which is preliminary data.</text>
</comment>
<dbReference type="EMBL" id="MEUI01000024">
    <property type="protein sequence ID" value="OGC34001.1"/>
    <property type="molecule type" value="Genomic_DNA"/>
</dbReference>
<proteinExistence type="predicted"/>
<evidence type="ECO:0000313" key="1">
    <source>
        <dbReference type="EMBL" id="OGC34001.1"/>
    </source>
</evidence>
<dbReference type="Proteomes" id="UP000177309">
    <property type="component" value="Unassembled WGS sequence"/>
</dbReference>
<sequence>MSKEKYFKAFFGVEPNSIRSKVIISPIIYPQQFEKLIGRKGQSYKSILSYLVVNFNDLTFIKTPMTQAAVADLVALLPQTKCREVFFVGAVAALQKEAQIGDVFISSRAKDFFSVKSMHDETQRKLAELRKKGVVGIDFESRPFFREAKKANLSAVACFVATDLPFSKPFYLSKTVEEKLLIQSSIAYIINAIK</sequence>
<dbReference type="GO" id="GO:0003824">
    <property type="term" value="F:catalytic activity"/>
    <property type="evidence" value="ECO:0007669"/>
    <property type="project" value="InterPro"/>
</dbReference>
<accession>A0A1F4TMQ0</accession>
<evidence type="ECO:0000313" key="2">
    <source>
        <dbReference type="Proteomes" id="UP000177309"/>
    </source>
</evidence>
<dbReference type="SUPFAM" id="SSF53167">
    <property type="entry name" value="Purine and uridine phosphorylases"/>
    <property type="match status" value="1"/>
</dbReference>